<dbReference type="Proteomes" id="UP000737171">
    <property type="component" value="Unassembled WGS sequence"/>
</dbReference>
<dbReference type="InterPro" id="IPR014730">
    <property type="entry name" value="ETF_a/b_N"/>
</dbReference>
<dbReference type="InterPro" id="IPR014729">
    <property type="entry name" value="Rossmann-like_a/b/a_fold"/>
</dbReference>
<proteinExistence type="predicted"/>
<keyword evidence="4" id="KW-1185">Reference proteome</keyword>
<dbReference type="RefSeq" id="WP_173135229.1">
    <property type="nucleotide sequence ID" value="NZ_JABRWJ010000022.1"/>
</dbReference>
<evidence type="ECO:0000313" key="3">
    <source>
        <dbReference type="EMBL" id="NRF72287.1"/>
    </source>
</evidence>
<evidence type="ECO:0000313" key="4">
    <source>
        <dbReference type="Proteomes" id="UP000737171"/>
    </source>
</evidence>
<dbReference type="SUPFAM" id="SSF52402">
    <property type="entry name" value="Adenine nucleotide alpha hydrolases-like"/>
    <property type="match status" value="1"/>
</dbReference>
<evidence type="ECO:0000259" key="2">
    <source>
        <dbReference type="Pfam" id="PF01012"/>
    </source>
</evidence>
<evidence type="ECO:0000256" key="1">
    <source>
        <dbReference type="ARBA" id="ARBA00022982"/>
    </source>
</evidence>
<dbReference type="EMBL" id="JABRWJ010000022">
    <property type="protein sequence ID" value="NRF72287.1"/>
    <property type="molecule type" value="Genomic_DNA"/>
</dbReference>
<accession>A0ABX2EU66</accession>
<dbReference type="Gene3D" id="3.40.50.620">
    <property type="entry name" value="HUPs"/>
    <property type="match status" value="1"/>
</dbReference>
<dbReference type="Pfam" id="PF01012">
    <property type="entry name" value="ETF"/>
    <property type="match status" value="1"/>
</dbReference>
<protein>
    <recommendedName>
        <fullName evidence="2">Electron transfer flavoprotein alpha/beta-subunit N-terminal domain-containing protein</fullName>
    </recommendedName>
</protein>
<sequence>MNNTITVLVGWHAHRVSGRPVRNGGDAIALGLALRVAASRDVRVLCGGDMPDAVARDYLAQGAPCIEILQAQSHQADLVALLAPALRASTLVLTGTRAEGGLRSGALPYAIAEKLQRPLIPDVVALHEEAGTWLATQALPKGARRRLRVATPAVFAVHPAAPVTLRHSYRDQQAGRVLRHTVRRPESEPSPWQYVAASGHLQRLQALQAQSGHSRMRDAIATEQRSAAGTLLRDGSAEAKARAVFDYLQTHSLLSF</sequence>
<gene>
    <name evidence="3" type="ORF">HLB44_35445</name>
</gene>
<comment type="caution">
    <text evidence="3">The sequence shown here is derived from an EMBL/GenBank/DDBJ whole genome shotgun (WGS) entry which is preliminary data.</text>
</comment>
<keyword evidence="1" id="KW-0249">Electron transport</keyword>
<feature type="domain" description="Electron transfer flavoprotein alpha/beta-subunit N-terminal" evidence="2">
    <location>
        <begin position="25"/>
        <end position="161"/>
    </location>
</feature>
<organism evidence="3 4">
    <name type="scientific">Pseudaquabacterium terrae</name>
    <dbReference type="NCBI Taxonomy" id="2732868"/>
    <lineage>
        <taxon>Bacteria</taxon>
        <taxon>Pseudomonadati</taxon>
        <taxon>Pseudomonadota</taxon>
        <taxon>Betaproteobacteria</taxon>
        <taxon>Burkholderiales</taxon>
        <taxon>Sphaerotilaceae</taxon>
        <taxon>Pseudaquabacterium</taxon>
    </lineage>
</organism>
<reference evidence="3 4" key="1">
    <citation type="submission" date="2020-05" db="EMBL/GenBank/DDBJ databases">
        <title>Aquincola sp. isolate from soil.</title>
        <authorList>
            <person name="Han J."/>
            <person name="Kim D.-U."/>
        </authorList>
    </citation>
    <scope>NUCLEOTIDE SEQUENCE [LARGE SCALE GENOMIC DNA]</scope>
    <source>
        <strain evidence="3 4">S2</strain>
    </source>
</reference>
<name>A0ABX2EU66_9BURK</name>
<keyword evidence="1" id="KW-0813">Transport</keyword>